<dbReference type="Proteomes" id="UP001500707">
    <property type="component" value="Unassembled WGS sequence"/>
</dbReference>
<evidence type="ECO:0000256" key="1">
    <source>
        <dbReference type="SAM" id="MobiDB-lite"/>
    </source>
</evidence>
<feature type="region of interest" description="Disordered" evidence="1">
    <location>
        <begin position="1"/>
        <end position="23"/>
    </location>
</feature>
<accession>A0ABP6YPG3</accession>
<dbReference type="InterPro" id="IPR046288">
    <property type="entry name" value="DUF6325"/>
</dbReference>
<proteinExistence type="predicted"/>
<gene>
    <name evidence="2" type="ORF">GCM10022295_81240</name>
</gene>
<comment type="caution">
    <text evidence="2">The sequence shown here is derived from an EMBL/GenBank/DDBJ whole genome shotgun (WGS) entry which is preliminary data.</text>
</comment>
<protein>
    <recommendedName>
        <fullName evidence="4">DUF1269 domain-containing family protein</fullName>
    </recommendedName>
</protein>
<reference evidence="3" key="1">
    <citation type="journal article" date="2019" name="Int. J. Syst. Evol. Microbiol.">
        <title>The Global Catalogue of Microorganisms (GCM) 10K type strain sequencing project: providing services to taxonomists for standard genome sequencing and annotation.</title>
        <authorList>
            <consortium name="The Broad Institute Genomics Platform"/>
            <consortium name="The Broad Institute Genome Sequencing Center for Infectious Disease"/>
            <person name="Wu L."/>
            <person name="Ma J."/>
        </authorList>
    </citation>
    <scope>NUCLEOTIDE SEQUENCE [LARGE SCALE GENOMIC DNA]</scope>
    <source>
        <strain evidence="3">JCM 17656</strain>
    </source>
</reference>
<organism evidence="2 3">
    <name type="scientific">Streptomyces osmaniensis</name>
    <dbReference type="NCBI Taxonomy" id="593134"/>
    <lineage>
        <taxon>Bacteria</taxon>
        <taxon>Bacillati</taxon>
        <taxon>Actinomycetota</taxon>
        <taxon>Actinomycetes</taxon>
        <taxon>Kitasatosporales</taxon>
        <taxon>Streptomycetaceae</taxon>
        <taxon>Streptomyces</taxon>
    </lineage>
</organism>
<dbReference type="EMBL" id="BAABCE010000023">
    <property type="protein sequence ID" value="GAA3587494.1"/>
    <property type="molecule type" value="Genomic_DNA"/>
</dbReference>
<evidence type="ECO:0000313" key="2">
    <source>
        <dbReference type="EMBL" id="GAA3587494.1"/>
    </source>
</evidence>
<name>A0ABP6YPG3_9ACTN</name>
<dbReference type="Pfam" id="PF19850">
    <property type="entry name" value="DUF6325"/>
    <property type="match status" value="1"/>
</dbReference>
<evidence type="ECO:0008006" key="4">
    <source>
        <dbReference type="Google" id="ProtNLM"/>
    </source>
</evidence>
<evidence type="ECO:0000313" key="3">
    <source>
        <dbReference type="Proteomes" id="UP001500707"/>
    </source>
</evidence>
<keyword evidence="3" id="KW-1185">Reference proteome</keyword>
<sequence>MLPMRRGASLGAAASTRGDTVSDELEDVGPIDYLVVEFPGNRMTGEGLPLLVDLVDRGIIRILDLMFVRKDDDGSVTGMEIADLTGDGELDLSVFEGASSGLLGQDDLEEAATALEPGSSAGILVYENRWAAPFAAALRRGGARLVASGRIPVDAFVAALDATEDAR</sequence>